<gene>
    <name evidence="3" type="ORF">FA09DRAFT_331810</name>
</gene>
<feature type="region of interest" description="Disordered" evidence="1">
    <location>
        <begin position="470"/>
        <end position="510"/>
    </location>
</feature>
<feature type="compositionally biased region" description="Polar residues" evidence="1">
    <location>
        <begin position="676"/>
        <end position="689"/>
    </location>
</feature>
<dbReference type="RefSeq" id="XP_025596144.1">
    <property type="nucleotide sequence ID" value="XM_025743188.1"/>
</dbReference>
<name>A0A316Z6M5_9BASI</name>
<feature type="region of interest" description="Disordered" evidence="1">
    <location>
        <begin position="558"/>
        <end position="701"/>
    </location>
</feature>
<reference evidence="3 4" key="1">
    <citation type="journal article" date="2018" name="Mol. Biol. Evol.">
        <title>Broad Genomic Sampling Reveals a Smut Pathogenic Ancestry of the Fungal Clade Ustilaginomycotina.</title>
        <authorList>
            <person name="Kijpornyongpan T."/>
            <person name="Mondo S.J."/>
            <person name="Barry K."/>
            <person name="Sandor L."/>
            <person name="Lee J."/>
            <person name="Lipzen A."/>
            <person name="Pangilinan J."/>
            <person name="LaButti K."/>
            <person name="Hainaut M."/>
            <person name="Henrissat B."/>
            <person name="Grigoriev I.V."/>
            <person name="Spatafora J.W."/>
            <person name="Aime M.C."/>
        </authorList>
    </citation>
    <scope>NUCLEOTIDE SEQUENCE [LARGE SCALE GENOMIC DNA]</scope>
    <source>
        <strain evidence="3 4">MCA 4186</strain>
    </source>
</reference>
<feature type="region of interest" description="Disordered" evidence="1">
    <location>
        <begin position="1"/>
        <end position="302"/>
    </location>
</feature>
<accession>A0A316Z6M5</accession>
<dbReference type="InterPro" id="IPR029068">
    <property type="entry name" value="Glyas_Bleomycin-R_OHBP_Dase"/>
</dbReference>
<feature type="compositionally biased region" description="Basic and acidic residues" evidence="1">
    <location>
        <begin position="401"/>
        <end position="410"/>
    </location>
</feature>
<dbReference type="OrthoDB" id="2555129at2759"/>
<dbReference type="InterPro" id="IPR009027">
    <property type="entry name" value="Ribosomal_bL9/RNase_H1_N"/>
</dbReference>
<feature type="compositionally biased region" description="Low complexity" evidence="1">
    <location>
        <begin position="28"/>
        <end position="38"/>
    </location>
</feature>
<feature type="compositionally biased region" description="Low complexity" evidence="1">
    <location>
        <begin position="258"/>
        <end position="269"/>
    </location>
</feature>
<feature type="compositionally biased region" description="Low complexity" evidence="1">
    <location>
        <begin position="635"/>
        <end position="651"/>
    </location>
</feature>
<dbReference type="Proteomes" id="UP000245946">
    <property type="component" value="Unassembled WGS sequence"/>
</dbReference>
<dbReference type="SUPFAM" id="SSF55658">
    <property type="entry name" value="L9 N-domain-like"/>
    <property type="match status" value="1"/>
</dbReference>
<protein>
    <recommendedName>
        <fullName evidence="2">Ribonuclease H1 N-terminal domain-containing protein</fullName>
    </recommendedName>
</protein>
<dbReference type="AlphaFoldDB" id="A0A316Z6M5"/>
<feature type="compositionally biased region" description="Low complexity" evidence="1">
    <location>
        <begin position="80"/>
        <end position="102"/>
    </location>
</feature>
<evidence type="ECO:0000313" key="3">
    <source>
        <dbReference type="EMBL" id="PWN95865.1"/>
    </source>
</evidence>
<feature type="compositionally biased region" description="Polar residues" evidence="1">
    <location>
        <begin position="571"/>
        <end position="580"/>
    </location>
</feature>
<feature type="compositionally biased region" description="Basic and acidic residues" evidence="1">
    <location>
        <begin position="117"/>
        <end position="128"/>
    </location>
</feature>
<feature type="compositionally biased region" description="Low complexity" evidence="1">
    <location>
        <begin position="137"/>
        <end position="158"/>
    </location>
</feature>
<dbReference type="Gene3D" id="3.40.970.10">
    <property type="entry name" value="Ribonuclease H1, N-terminal domain"/>
    <property type="match status" value="1"/>
</dbReference>
<evidence type="ECO:0000256" key="1">
    <source>
        <dbReference type="SAM" id="MobiDB-lite"/>
    </source>
</evidence>
<feature type="compositionally biased region" description="Basic and acidic residues" evidence="1">
    <location>
        <begin position="66"/>
        <end position="79"/>
    </location>
</feature>
<dbReference type="EMBL" id="KZ819302">
    <property type="protein sequence ID" value="PWN95865.1"/>
    <property type="molecule type" value="Genomic_DNA"/>
</dbReference>
<feature type="compositionally biased region" description="Polar residues" evidence="1">
    <location>
        <begin position="337"/>
        <end position="358"/>
    </location>
</feature>
<feature type="domain" description="Ribonuclease H1 N-terminal" evidence="2">
    <location>
        <begin position="416"/>
        <end position="459"/>
    </location>
</feature>
<feature type="compositionally biased region" description="Basic and acidic residues" evidence="1">
    <location>
        <begin position="185"/>
        <end position="222"/>
    </location>
</feature>
<organism evidence="3 4">
    <name type="scientific">Tilletiopsis washingtonensis</name>
    <dbReference type="NCBI Taxonomy" id="58919"/>
    <lineage>
        <taxon>Eukaryota</taxon>
        <taxon>Fungi</taxon>
        <taxon>Dikarya</taxon>
        <taxon>Basidiomycota</taxon>
        <taxon>Ustilaginomycotina</taxon>
        <taxon>Exobasidiomycetes</taxon>
        <taxon>Entylomatales</taxon>
        <taxon>Entylomatales incertae sedis</taxon>
        <taxon>Tilletiopsis</taxon>
    </lineage>
</organism>
<dbReference type="Gene3D" id="3.10.180.10">
    <property type="entry name" value="2,3-Dihydroxybiphenyl 1,2-Dioxygenase, domain 1"/>
    <property type="match status" value="1"/>
</dbReference>
<evidence type="ECO:0000259" key="2">
    <source>
        <dbReference type="Pfam" id="PF01693"/>
    </source>
</evidence>
<proteinExistence type="predicted"/>
<dbReference type="InterPro" id="IPR037056">
    <property type="entry name" value="RNase_H1_N_sf"/>
</dbReference>
<feature type="compositionally biased region" description="Gly residues" evidence="1">
    <location>
        <begin position="39"/>
        <end position="53"/>
    </location>
</feature>
<sequence length="835" mass="86958">MALPLARPTMLPSSPPAHGVAKATPIPASSAAASSHGNSSGGGGGGGGGGGFGRLARSLSLRARKTPAERAAEKEKERAAAAAAAAASTASTGGSSSTAAGSGSSGSSGSGSVASRLETRRPRLDTRRPSTSGELRSVAAPAAVSNASPTTTPPVTTAGNSSYVAWGRTPRVEFEHVTATTSRSSTEERKAREAREARAGVVELRDAPVSRGSWEREREEKKEKRRSRSASASAGAGTNAMQGSTSLVKKLSIRRNNAAATASSASSTTKNDASIAKARPTTPRRHSRGEAARTLVRTDEELALLPRRSFDSLYSSYNEKSGIEPSSPERTRASEAVPSTPSRHARTNSGRALISSTPRAKPAREGSALPRADAFPGGYWPPPPYAAGGKGEEENGEVWDEEARERREGLRGKAPPYWVVKRGWRKGIYDTKQEAEEQVKNFPGPLMRCFDDADEAVLFLCAKTAQPKPALLRSESSDSLRPTPTISTSTSSNGASGLSRSRSLASPISASETRIRGPLAGVRETESRYLSSLSPIWDATPSGSPTMTRDWKPFEAVAASPVQQREAEELASSTAPNLSGAQEGPFADQPMSADVASPEPITPTSATSTHSQRKTPVLPMRGSSVLVSTPSDEVSPLGGAPAAAPSRPSISERTPSLTRAASLGQEAFSPQIRPLSPSNPFRRSPTPGSNGMVRLGSTDGMPPITLEPPSSPLTLGEVAAPHSAGATSVLFVPDLAVAQQFYAPLLRAAVLSASHAHVLLQPQDCDARLMLRTASAPTSAGTALLEMPSETLLSLVAHLRQTTGGEVVLADTAWGTQEARLTSPDSSVLLLSTPL</sequence>
<feature type="compositionally biased region" description="Basic and acidic residues" evidence="1">
    <location>
        <begin position="288"/>
        <end position="300"/>
    </location>
</feature>
<keyword evidence="4" id="KW-1185">Reference proteome</keyword>
<feature type="compositionally biased region" description="Low complexity" evidence="1">
    <location>
        <begin position="482"/>
        <end position="506"/>
    </location>
</feature>
<feature type="region of interest" description="Disordered" evidence="1">
    <location>
        <begin position="317"/>
        <end position="410"/>
    </location>
</feature>
<dbReference type="InterPro" id="IPR011320">
    <property type="entry name" value="RNase_H1_N"/>
</dbReference>
<evidence type="ECO:0000313" key="4">
    <source>
        <dbReference type="Proteomes" id="UP000245946"/>
    </source>
</evidence>
<dbReference type="Pfam" id="PF01693">
    <property type="entry name" value="Cauli_VI"/>
    <property type="match status" value="1"/>
</dbReference>
<dbReference type="GeneID" id="37270732"/>